<proteinExistence type="predicted"/>
<organism evidence="1 2">
    <name type="scientific">Desulfobacter postgatei 2ac9</name>
    <dbReference type="NCBI Taxonomy" id="879212"/>
    <lineage>
        <taxon>Bacteria</taxon>
        <taxon>Pseudomonadati</taxon>
        <taxon>Thermodesulfobacteriota</taxon>
        <taxon>Desulfobacteria</taxon>
        <taxon>Desulfobacterales</taxon>
        <taxon>Desulfobacteraceae</taxon>
        <taxon>Desulfobacter</taxon>
    </lineage>
</organism>
<reference evidence="1 2" key="2">
    <citation type="submission" date="2012-02" db="EMBL/GenBank/DDBJ databases">
        <title>Improved High-Quality Draft sequence of Desulfobacter postgatei 2ac9.</title>
        <authorList>
            <consortium name="US DOE Joint Genome Institute"/>
            <person name="Lucas S."/>
            <person name="Han J."/>
            <person name="Lapidus A."/>
            <person name="Cheng J.-F."/>
            <person name="Goodwin L."/>
            <person name="Pitluck S."/>
            <person name="Peters L."/>
            <person name="Ovchinnikova G."/>
            <person name="Held B."/>
            <person name="Detter J.C."/>
            <person name="Han C."/>
            <person name="Tapia R."/>
            <person name="Land M."/>
            <person name="Hauser L."/>
            <person name="Kyrpides N."/>
            <person name="Ivanova N."/>
            <person name="Pagani I."/>
            <person name="Orellana R."/>
            <person name="Lovley D."/>
            <person name="Woyke T."/>
        </authorList>
    </citation>
    <scope>NUCLEOTIDE SEQUENCE [LARGE SCALE GENOMIC DNA]</scope>
    <source>
        <strain evidence="1 2">2ac9</strain>
    </source>
</reference>
<evidence type="ECO:0000313" key="2">
    <source>
        <dbReference type="Proteomes" id="UP000005778"/>
    </source>
</evidence>
<dbReference type="Proteomes" id="UP000005778">
    <property type="component" value="Chromosome"/>
</dbReference>
<name>I5B4K7_9BACT</name>
<dbReference type="AlphaFoldDB" id="I5B4K7"/>
<evidence type="ECO:0000313" key="1">
    <source>
        <dbReference type="EMBL" id="EIM64420.1"/>
    </source>
</evidence>
<keyword evidence="2" id="KW-1185">Reference proteome</keyword>
<dbReference type="HOGENOM" id="CLU_3355818_0_0_7"/>
<dbReference type="EMBL" id="CM001488">
    <property type="protein sequence ID" value="EIM64420.1"/>
    <property type="molecule type" value="Genomic_DNA"/>
</dbReference>
<protein>
    <submittedName>
        <fullName evidence="1">Uncharacterized protein</fullName>
    </submittedName>
</protein>
<reference evidence="1 2" key="1">
    <citation type="submission" date="2011-09" db="EMBL/GenBank/DDBJ databases">
        <authorList>
            <consortium name="US DOE Joint Genome Institute (JGI-PGF)"/>
            <person name="Lucas S."/>
            <person name="Han J."/>
            <person name="Lapidus A."/>
            <person name="Cheng J.-F."/>
            <person name="Goodwin L."/>
            <person name="Pitluck S."/>
            <person name="Peters L."/>
            <person name="Land M.L."/>
            <person name="Hauser L."/>
            <person name="Orellana R."/>
            <person name="Lovley D."/>
            <person name="Woyke T.J."/>
        </authorList>
    </citation>
    <scope>NUCLEOTIDE SEQUENCE [LARGE SCALE GENOMIC DNA]</scope>
    <source>
        <strain evidence="1 2">2ac9</strain>
    </source>
</reference>
<sequence length="36" mass="4158">MDLSHGVHQTTMVYLPKTTKKLKKIIKVNYGKDINN</sequence>
<gene>
    <name evidence="1" type="ORF">DespoDRAFT_02575</name>
</gene>
<accession>I5B4K7</accession>